<dbReference type="AlphaFoldDB" id="A0A2A9E832"/>
<organism evidence="1 2">
    <name type="scientific">Sanguibacter antarcticus</name>
    <dbReference type="NCBI Taxonomy" id="372484"/>
    <lineage>
        <taxon>Bacteria</taxon>
        <taxon>Bacillati</taxon>
        <taxon>Actinomycetota</taxon>
        <taxon>Actinomycetes</taxon>
        <taxon>Micrococcales</taxon>
        <taxon>Sanguibacteraceae</taxon>
        <taxon>Sanguibacter</taxon>
    </lineage>
</organism>
<comment type="caution">
    <text evidence="1">The sequence shown here is derived from an EMBL/GenBank/DDBJ whole genome shotgun (WGS) entry which is preliminary data.</text>
</comment>
<dbReference type="EMBL" id="PDJG01000001">
    <property type="protein sequence ID" value="PFG34806.1"/>
    <property type="molecule type" value="Genomic_DNA"/>
</dbReference>
<keyword evidence="2" id="KW-1185">Reference proteome</keyword>
<sequence>MTNEAADSSGATDTWLGMYPDVESFEVSGEGNKVIELPAGAWAGTVTASFDGDGPASLWPMDDTGAPTGTMVRTTAPYTGTTAFGLDGAEDTRALSLQFDGSWTLSVSSLLEAPELTEATTGDGDAVFLNHAHGMVDMTFPGDGDFNVTAYSEYAAPAVVLGFLPLYDIGEIVSGSTQTRAVDLDQDARIVTIHSTGPWRVATTS</sequence>
<evidence type="ECO:0000313" key="2">
    <source>
        <dbReference type="Proteomes" id="UP000225548"/>
    </source>
</evidence>
<name>A0A2A9E832_9MICO</name>
<dbReference type="RefSeq" id="WP_143556771.1">
    <property type="nucleotide sequence ID" value="NZ_PDJG01000001.1"/>
</dbReference>
<gene>
    <name evidence="1" type="ORF">ATL42_2730</name>
</gene>
<accession>A0A2A9E832</accession>
<dbReference type="Proteomes" id="UP000225548">
    <property type="component" value="Unassembled WGS sequence"/>
</dbReference>
<reference evidence="1 2" key="1">
    <citation type="submission" date="2017-10" db="EMBL/GenBank/DDBJ databases">
        <title>Sequencing the genomes of 1000 actinobacteria strains.</title>
        <authorList>
            <person name="Klenk H.-P."/>
        </authorList>
    </citation>
    <scope>NUCLEOTIDE SEQUENCE [LARGE SCALE GENOMIC DNA]</scope>
    <source>
        <strain evidence="1 2">DSM 18966</strain>
    </source>
</reference>
<proteinExistence type="predicted"/>
<dbReference type="OrthoDB" id="2004788at2"/>
<protein>
    <submittedName>
        <fullName evidence="1">Uncharacterized protein</fullName>
    </submittedName>
</protein>
<evidence type="ECO:0000313" key="1">
    <source>
        <dbReference type="EMBL" id="PFG34806.1"/>
    </source>
</evidence>